<evidence type="ECO:0000313" key="2">
    <source>
        <dbReference type="Proteomes" id="UP000178735"/>
    </source>
</evidence>
<organism evidence="1 2">
    <name type="scientific">Candidatus Wallbacteria bacterium GWC2_49_35</name>
    <dbReference type="NCBI Taxonomy" id="1817813"/>
    <lineage>
        <taxon>Bacteria</taxon>
        <taxon>Candidatus Walliibacteriota</taxon>
    </lineage>
</organism>
<accession>A0A1F7WIT4</accession>
<dbReference type="EMBL" id="MGFH01000218">
    <property type="protein sequence ID" value="OGM02058.1"/>
    <property type="molecule type" value="Genomic_DNA"/>
</dbReference>
<gene>
    <name evidence="1" type="ORF">A2008_03550</name>
</gene>
<evidence type="ECO:0000313" key="1">
    <source>
        <dbReference type="EMBL" id="OGM02058.1"/>
    </source>
</evidence>
<sequence length="2281" mass="254349">MRYVYSIDESPIEENFYDINWSTIKYKMPLSFTDIFTDYFLAAHTVETAFTKALDEAHNVNGVIGPIYYYRVWAKDEHGELQMIGSPSKRFCIDLTPPVVADLHVYYDREGVRLDGDTSPLVEKDFTEAGTNGVALLGHTLTLWAFCTDEITADPRNFLEGKFFIRRSGVATDPWIEIAATCEVDTSILFEDGRFAFNRIPEKHPNGYYWFAFYTIPYNSDLTYYDVDFQISDALGNRSTKLSESPLSEISDMTKKQFKVGTIGLNKISVSPTLRSTTLNIYWQPFVNWRDSNSVDHYIVSIGDLTPNPFETSNWVDGELASCTREIRTEGKLPIFIMPVEKIGTIGFGVDYNDHVYSFEDPKSIINAKDGWIESPVSGSYFSADVKKVKDGMYSWSNFATPLPGAYTIYKDYNIAPDIKVAFGTWIKKELISSKTKLQAICYNNANEIINPNANGVTFETDYDNVSSDAWVHYYLNVNDKPFFTTPPGSRKIRVQMSATDGSKVYVDQFGFASYAEATVDFTPPQKPDITVGVFNHHNNTYDSATIFGYWDGQWDIKGSAWLDEPSNFPTLLSANLVDFNADSETKKVGQYSYKVINASVDATMGYFKNADIKLNVEAGDILRIWANFQSVGQGEKQRAIENFAVAFSDGTSWNTRVYYGNSAAPLDAAFVANGLGGASYTKLGAIPDANTWVPLDINISDIGLEGRQISGLAFALSGTYENAITPVIEYDTIAVFVDFIDVHSGAGVKNYLPQLEINRDVMKTSFQDFSTFKTEDGVYQSGFMASPAFDDAQFKTMAQVSNEVAFTDKLSLLVSSDDDNLSYSRTGLTPAENAAVVPVVLSKKLTLAWPGDGSEEVEYNGGAIIVWTYVNKVDYARDSLSEINIGVEYSTLGEAGLLTVAKYRAAALSPKSKRPPEFSMLREPFDLLSSEVRFSAQMLDDYSLYKLTDSFESELTGTLAFKRNFIDAGRMPPANGEWVPLVIPAYRIVPEGIIVSSNEKIKIKSLTIEAANCSIYVDHIGKITAFKQIGDWQGNVSDKIFVQDHSSLTDYEIHNPEQNVDGTESIKLKTTYAGERSFYLRLKPAEPPSVENPLGFDPAAYQLAVPSTGGILSLNVFLGTNETVLPEELMLEFHRVGDAAYTFYHRAYWGVQNIVIPGITTFDTPEHYYMGAIPDVRGGWAELLIPTEILAMNTYKFDGIRIRGQSKKAAGFEMWVDRLGMLGVVPHVGENVRHSVYTWNLDDYVFYSMRIKSWDWVLNESGYAYSKYVRSKDRTPPLIEASMPPRINYQGLGYTAPMGGVYYVKTYADASTAEVPLVFKKSDGSYDPGMEVDLSITTEDYLSFETIDSSRSLGNKVSIGYKQMKNGESVEIFLEQPTARDPLPSAEYINSEWLTDIPGLGMVPEIDVNLNDTANIWLVDPLKRYSKIRYYFMNKSNYIARQIVYDDEGNFNIGGDSYIDVTPGPLARLSFYYPTVPVLDVKASEAALINSEGKDELNEASKAWVGVSAFDAMGNSVLKGHKLNFKWTGYYRGITGNTYDMNATDIETTRRMEIVPDTNLSYDPTRPHRTYYEPPPRPYFQIMRDSDSVELAGKLLTSDQYNSPEVVYSTQEVEMYSYTGYNIRGEAYEVGLNGANIQNNSSGRLKSGDAEAFFITTTHAGDVFTVTVSNEDESVVAQSPRFRVVPGGISEMIVEPEEIEIEAEYGQANFNVKGFDSFRNRQKYKLKYHDDASFDNAYKNDNESATYEYVSTNEIVVNPLWVVESHEVEYLSSTGKYEITNAETVGVFLSEGRTSTNTFGAGWEHGTREIWLVDTTETSVTDAFGNVVNAAVSYTGSEYLSSGAELRYGIQEKSWNINDTTIFAKAVARIIVKPLLKGYLSFKNRDDEPATTLEMNAVIGNADLSDAMKFYVQTFSERGQVSNADSITEVIVRLDTAEDEVARLHNWPVTDLALGQTELRVKLENGSATLGLVAFNSRNKPKINLYFCENGGLSKYTDIVTPDKRSQAKVNVYPNKLDHIFFEPDISNSTSPFTVVKGRSLPVKAYGYDFRGNMITPLDYQTTSGWHASVGEIKDETKSATHLMALFTAKDLAPPPGSVIPVELTLSSQALFKKLSEPKDSSTREIGITVKNESKGFLRVVNFGMFDFPCIYQELDVDKLDKNGEYELSFLYTTGDDTSDARPAQAYVGVAYLRNASAQSVPADDIHMLYSNTLNSGGKISGRPFKLRFRMDSTGVSMSGKVGVNSFDAAKKIIVFLGAPPASGLRPALRYDHVTIERVK</sequence>
<proteinExistence type="predicted"/>
<dbReference type="Proteomes" id="UP000178735">
    <property type="component" value="Unassembled WGS sequence"/>
</dbReference>
<name>A0A1F7WIT4_9BACT</name>
<protein>
    <submittedName>
        <fullName evidence="1">Uncharacterized protein</fullName>
    </submittedName>
</protein>
<comment type="caution">
    <text evidence="1">The sequence shown here is derived from an EMBL/GenBank/DDBJ whole genome shotgun (WGS) entry which is preliminary data.</text>
</comment>
<reference evidence="1 2" key="1">
    <citation type="journal article" date="2016" name="Nat. Commun.">
        <title>Thousands of microbial genomes shed light on interconnected biogeochemical processes in an aquifer system.</title>
        <authorList>
            <person name="Anantharaman K."/>
            <person name="Brown C.T."/>
            <person name="Hug L.A."/>
            <person name="Sharon I."/>
            <person name="Castelle C.J."/>
            <person name="Probst A.J."/>
            <person name="Thomas B.C."/>
            <person name="Singh A."/>
            <person name="Wilkins M.J."/>
            <person name="Karaoz U."/>
            <person name="Brodie E.L."/>
            <person name="Williams K.H."/>
            <person name="Hubbard S.S."/>
            <person name="Banfield J.F."/>
        </authorList>
    </citation>
    <scope>NUCLEOTIDE SEQUENCE [LARGE SCALE GENOMIC DNA]</scope>
</reference>